<dbReference type="Pfam" id="PF01551">
    <property type="entry name" value="Peptidase_M23"/>
    <property type="match status" value="1"/>
</dbReference>
<feature type="chain" id="PRO_5037088985" evidence="3">
    <location>
        <begin position="24"/>
        <end position="305"/>
    </location>
</feature>
<dbReference type="InterPro" id="IPR016047">
    <property type="entry name" value="M23ase_b-sheet_dom"/>
</dbReference>
<protein>
    <submittedName>
        <fullName evidence="5">Peptidoglycan DD-metalloendopeptidase family protein</fullName>
    </submittedName>
</protein>
<evidence type="ECO:0000313" key="5">
    <source>
        <dbReference type="EMBL" id="MBF1165031.1"/>
    </source>
</evidence>
<dbReference type="GO" id="GO:0032153">
    <property type="term" value="C:cell division site"/>
    <property type="evidence" value="ECO:0007669"/>
    <property type="project" value="TreeGrafter"/>
</dbReference>
<reference evidence="5" key="1">
    <citation type="submission" date="2020-04" db="EMBL/GenBank/DDBJ databases">
        <title>Deep metagenomics examines the oral microbiome during advanced dental caries in children, revealing novel taxa and co-occurrences with host molecules.</title>
        <authorList>
            <person name="Baker J.L."/>
            <person name="Morton J.T."/>
            <person name="Dinis M."/>
            <person name="Alvarez R."/>
            <person name="Tran N.C."/>
            <person name="Knight R."/>
            <person name="Edlund A."/>
        </authorList>
    </citation>
    <scope>NUCLEOTIDE SEQUENCE</scope>
    <source>
        <strain evidence="5">JCVI_32_bin.24</strain>
    </source>
</reference>
<dbReference type="EMBL" id="JABZMI010000142">
    <property type="protein sequence ID" value="MBF1165031.1"/>
    <property type="molecule type" value="Genomic_DNA"/>
</dbReference>
<evidence type="ECO:0000256" key="3">
    <source>
        <dbReference type="SAM" id="SignalP"/>
    </source>
</evidence>
<name>A0A930FZD5_9RHOO</name>
<sequence length="305" mass="32161">MIRFGVVLIPALMLVGCMSQQPAPTVDRTSGTASKVAGQQPAGPGYYTVKRGDTLYRIALEHGQDHRDIAAWNAIANPSSIKEGQVLRVIPPGVAEPADGAVAKPIATGSGVESRPLDQPTAGSPATTSGLLKREPRVGKEPYSDEAYARLNRLPDTLPPAEAKPESKPQTTAPAPAPAVAGPDDVAWMWPTTSKVSAPYNESGNKGLDFAGKAGDPVLAASDGKVVYAGSGLRGFGELGIVKHNATYLSAYAHNRKILVKEGQQVTRGQKIAEMGNTDSDSVKLHFEIRKQGKPVDPAVYLPKR</sequence>
<dbReference type="PROSITE" id="PS51782">
    <property type="entry name" value="LYSM"/>
    <property type="match status" value="1"/>
</dbReference>
<dbReference type="Gene3D" id="2.70.70.10">
    <property type="entry name" value="Glucose Permease (Domain IIA)"/>
    <property type="match status" value="1"/>
</dbReference>
<evidence type="ECO:0000313" key="6">
    <source>
        <dbReference type="Proteomes" id="UP000718593"/>
    </source>
</evidence>
<accession>A0A930FZD5</accession>
<dbReference type="SMART" id="SM00257">
    <property type="entry name" value="LysM"/>
    <property type="match status" value="1"/>
</dbReference>
<dbReference type="CDD" id="cd12797">
    <property type="entry name" value="M23_peptidase"/>
    <property type="match status" value="1"/>
</dbReference>
<dbReference type="SUPFAM" id="SSF51261">
    <property type="entry name" value="Duplicated hybrid motif"/>
    <property type="match status" value="1"/>
</dbReference>
<feature type="domain" description="LysM" evidence="4">
    <location>
        <begin position="45"/>
        <end position="89"/>
    </location>
</feature>
<dbReference type="CDD" id="cd00118">
    <property type="entry name" value="LysM"/>
    <property type="match status" value="1"/>
</dbReference>
<dbReference type="InterPro" id="IPR050570">
    <property type="entry name" value="Cell_wall_metabolism_enzyme"/>
</dbReference>
<organism evidence="5 6">
    <name type="scientific">Dechloromonas agitata</name>
    <dbReference type="NCBI Taxonomy" id="73030"/>
    <lineage>
        <taxon>Bacteria</taxon>
        <taxon>Pseudomonadati</taxon>
        <taxon>Pseudomonadota</taxon>
        <taxon>Betaproteobacteria</taxon>
        <taxon>Rhodocyclales</taxon>
        <taxon>Azonexaceae</taxon>
        <taxon>Dechloromonas</taxon>
    </lineage>
</organism>
<dbReference type="AlphaFoldDB" id="A0A930FZD5"/>
<dbReference type="Gene3D" id="3.10.350.10">
    <property type="entry name" value="LysM domain"/>
    <property type="match status" value="1"/>
</dbReference>
<evidence type="ECO:0000256" key="2">
    <source>
        <dbReference type="SAM" id="MobiDB-lite"/>
    </source>
</evidence>
<evidence type="ECO:0000256" key="1">
    <source>
        <dbReference type="ARBA" id="ARBA00038420"/>
    </source>
</evidence>
<dbReference type="PANTHER" id="PTHR21666">
    <property type="entry name" value="PEPTIDASE-RELATED"/>
    <property type="match status" value="1"/>
</dbReference>
<feature type="signal peptide" evidence="3">
    <location>
        <begin position="1"/>
        <end position="23"/>
    </location>
</feature>
<dbReference type="InterPro" id="IPR036779">
    <property type="entry name" value="LysM_dom_sf"/>
</dbReference>
<evidence type="ECO:0000259" key="4">
    <source>
        <dbReference type="PROSITE" id="PS51782"/>
    </source>
</evidence>
<dbReference type="InterPro" id="IPR018392">
    <property type="entry name" value="LysM"/>
</dbReference>
<dbReference type="Proteomes" id="UP000718593">
    <property type="component" value="Unassembled WGS sequence"/>
</dbReference>
<proteinExistence type="inferred from homology"/>
<comment type="similarity">
    <text evidence="1">Belongs to the E.coli NlpD/Haemophilus LppB family.</text>
</comment>
<dbReference type="Pfam" id="PF01476">
    <property type="entry name" value="LysM"/>
    <property type="match status" value="1"/>
</dbReference>
<dbReference type="PROSITE" id="PS51257">
    <property type="entry name" value="PROKAR_LIPOPROTEIN"/>
    <property type="match status" value="1"/>
</dbReference>
<dbReference type="GO" id="GO:0004222">
    <property type="term" value="F:metalloendopeptidase activity"/>
    <property type="evidence" value="ECO:0007669"/>
    <property type="project" value="TreeGrafter"/>
</dbReference>
<dbReference type="GO" id="GO:0009279">
    <property type="term" value="C:cell outer membrane"/>
    <property type="evidence" value="ECO:0007669"/>
    <property type="project" value="TreeGrafter"/>
</dbReference>
<feature type="compositionally biased region" description="Polar residues" evidence="2">
    <location>
        <begin position="121"/>
        <end position="130"/>
    </location>
</feature>
<gene>
    <name evidence="5" type="ORF">HXL68_08315</name>
</gene>
<keyword evidence="3" id="KW-0732">Signal</keyword>
<feature type="region of interest" description="Disordered" evidence="2">
    <location>
        <begin position="106"/>
        <end position="185"/>
    </location>
</feature>
<feature type="compositionally biased region" description="Basic and acidic residues" evidence="2">
    <location>
        <begin position="132"/>
        <end position="143"/>
    </location>
</feature>
<comment type="caution">
    <text evidence="5">The sequence shown here is derived from an EMBL/GenBank/DDBJ whole genome shotgun (WGS) entry which is preliminary data.</text>
</comment>
<dbReference type="InterPro" id="IPR011055">
    <property type="entry name" value="Dup_hybrid_motif"/>
</dbReference>
<dbReference type="PANTHER" id="PTHR21666:SF263">
    <property type="entry name" value="MUREIN HYDROLASE ACTIVATOR NLPD"/>
    <property type="match status" value="1"/>
</dbReference>